<dbReference type="EMBL" id="AMZH03001152">
    <property type="protein sequence ID" value="RRT80394.1"/>
    <property type="molecule type" value="Genomic_DNA"/>
</dbReference>
<evidence type="ECO:0000313" key="2">
    <source>
        <dbReference type="Proteomes" id="UP000287651"/>
    </source>
</evidence>
<comment type="caution">
    <text evidence="1">The sequence shown here is derived from an EMBL/GenBank/DDBJ whole genome shotgun (WGS) entry which is preliminary data.</text>
</comment>
<name>A0A427AVU5_ENSVE</name>
<organism evidence="1 2">
    <name type="scientific">Ensete ventricosum</name>
    <name type="common">Abyssinian banana</name>
    <name type="synonym">Musa ensete</name>
    <dbReference type="NCBI Taxonomy" id="4639"/>
    <lineage>
        <taxon>Eukaryota</taxon>
        <taxon>Viridiplantae</taxon>
        <taxon>Streptophyta</taxon>
        <taxon>Embryophyta</taxon>
        <taxon>Tracheophyta</taxon>
        <taxon>Spermatophyta</taxon>
        <taxon>Magnoliopsida</taxon>
        <taxon>Liliopsida</taxon>
        <taxon>Zingiberales</taxon>
        <taxon>Musaceae</taxon>
        <taxon>Ensete</taxon>
    </lineage>
</organism>
<accession>A0A427AVU5</accession>
<proteinExistence type="predicted"/>
<dbReference type="AlphaFoldDB" id="A0A427AVU5"/>
<sequence length="109" mass="11942">MVLHEGLVKVEAPDVTPSTLKWVIDHTLGLTSGDTSGMVDSYGRLSSIWLEWSVAVHSDGVAQRHSEPSLMNLSQCSFDCCGGQVIIFPPRPRLHQPSRSLVLDASVHY</sequence>
<evidence type="ECO:0000313" key="1">
    <source>
        <dbReference type="EMBL" id="RRT80394.1"/>
    </source>
</evidence>
<reference evidence="1 2" key="1">
    <citation type="journal article" date="2014" name="Agronomy (Basel)">
        <title>A Draft Genome Sequence for Ensete ventricosum, the Drought-Tolerant Tree Against Hunger.</title>
        <authorList>
            <person name="Harrison J."/>
            <person name="Moore K.A."/>
            <person name="Paszkiewicz K."/>
            <person name="Jones T."/>
            <person name="Grant M."/>
            <person name="Ambacheew D."/>
            <person name="Muzemil S."/>
            <person name="Studholme D.J."/>
        </authorList>
    </citation>
    <scope>NUCLEOTIDE SEQUENCE [LARGE SCALE GENOMIC DNA]</scope>
</reference>
<dbReference type="Proteomes" id="UP000287651">
    <property type="component" value="Unassembled WGS sequence"/>
</dbReference>
<protein>
    <submittedName>
        <fullName evidence="1">Uncharacterized protein</fullName>
    </submittedName>
</protein>
<gene>
    <name evidence="1" type="ORF">B296_00022423</name>
</gene>